<name>A0A7X0DU93_RHILE</name>
<organism evidence="1 2">
    <name type="scientific">Rhizobium leguminosarum</name>
    <dbReference type="NCBI Taxonomy" id="384"/>
    <lineage>
        <taxon>Bacteria</taxon>
        <taxon>Pseudomonadati</taxon>
        <taxon>Pseudomonadota</taxon>
        <taxon>Alphaproteobacteria</taxon>
        <taxon>Hyphomicrobiales</taxon>
        <taxon>Rhizobiaceae</taxon>
        <taxon>Rhizobium/Agrobacterium group</taxon>
        <taxon>Rhizobium</taxon>
    </lineage>
</organism>
<dbReference type="RefSeq" id="WP_184694019.1">
    <property type="nucleotide sequence ID" value="NZ_JACIIJ010000004.1"/>
</dbReference>
<proteinExistence type="predicted"/>
<sequence>MKFIYVDESGARDQGDIFVMCGLMVDAYKLRKKTDDFDKKLEAIFAHHPGTRGDLKTKRFINGAGAWNQVPAQERKDFLREICQLAVANGGKVFGIAFSFELFDAAIAAGYGHPFGNSYWIAGAMLVSSVVQKKMQSVANSKGLTVFIMDDNKQEMANFSEGLYRSHEWYDGLYQCRGKKRGKSVWMERKPKDRFDQIINTAFAIKSDHSSLVQVADALSWVYRRHLELKDQVEAYAGEQAYYQELVDIIEAQREKLGQCPKVPCLKFYQAACHEGWAI</sequence>
<accession>A0A7X0DU93</accession>
<gene>
    <name evidence="1" type="ORF">GGE66_002277</name>
</gene>
<comment type="caution">
    <text evidence="1">The sequence shown here is derived from an EMBL/GenBank/DDBJ whole genome shotgun (WGS) entry which is preliminary data.</text>
</comment>
<dbReference type="AlphaFoldDB" id="A0A7X0DU93"/>
<protein>
    <recommendedName>
        <fullName evidence="3">DUF3800 domain-containing protein</fullName>
    </recommendedName>
</protein>
<dbReference type="EMBL" id="JACIIJ010000004">
    <property type="protein sequence ID" value="MBB6221307.1"/>
    <property type="molecule type" value="Genomic_DNA"/>
</dbReference>
<dbReference type="Pfam" id="PF12686">
    <property type="entry name" value="DUF3800"/>
    <property type="match status" value="1"/>
</dbReference>
<dbReference type="InterPro" id="IPR024524">
    <property type="entry name" value="DUF3800"/>
</dbReference>
<evidence type="ECO:0000313" key="2">
    <source>
        <dbReference type="Proteomes" id="UP000517187"/>
    </source>
</evidence>
<dbReference type="Proteomes" id="UP000517187">
    <property type="component" value="Unassembled WGS sequence"/>
</dbReference>
<evidence type="ECO:0008006" key="3">
    <source>
        <dbReference type="Google" id="ProtNLM"/>
    </source>
</evidence>
<evidence type="ECO:0000313" key="1">
    <source>
        <dbReference type="EMBL" id="MBB6221307.1"/>
    </source>
</evidence>
<reference evidence="1 2" key="1">
    <citation type="submission" date="2020-08" db="EMBL/GenBank/DDBJ databases">
        <title>Genomic Encyclopedia of Type Strains, Phase IV (KMG-V): Genome sequencing to study the core and pangenomes of soil and plant-associated prokaryotes.</title>
        <authorList>
            <person name="Whitman W."/>
        </authorList>
    </citation>
    <scope>NUCLEOTIDE SEQUENCE [LARGE SCALE GENOMIC DNA]</scope>
    <source>
        <strain evidence="1 2">SEMIA 4011</strain>
    </source>
</reference>